<sequence>MSTPDTTITFDDINDLAPDVFERFYREGKIDHLVANLEVFDRDADGTVTGFTCDYK</sequence>
<reference evidence="2" key="1">
    <citation type="journal article" date="2019" name="Int. J. Syst. Evol. Microbiol.">
        <title>The Global Catalogue of Microorganisms (GCM) 10K type strain sequencing project: providing services to taxonomists for standard genome sequencing and annotation.</title>
        <authorList>
            <consortium name="The Broad Institute Genomics Platform"/>
            <consortium name="The Broad Institute Genome Sequencing Center for Infectious Disease"/>
            <person name="Wu L."/>
            <person name="Ma J."/>
        </authorList>
    </citation>
    <scope>NUCLEOTIDE SEQUENCE [LARGE SCALE GENOMIC DNA]</scope>
    <source>
        <strain evidence="2">JCM 10083</strain>
    </source>
</reference>
<organism evidence="1 2">
    <name type="scientific">Streptosporangium amethystogenes subsp. fukuiense</name>
    <dbReference type="NCBI Taxonomy" id="698418"/>
    <lineage>
        <taxon>Bacteria</taxon>
        <taxon>Bacillati</taxon>
        <taxon>Actinomycetota</taxon>
        <taxon>Actinomycetes</taxon>
        <taxon>Streptosporangiales</taxon>
        <taxon>Streptosporangiaceae</taxon>
        <taxon>Streptosporangium</taxon>
    </lineage>
</organism>
<protein>
    <submittedName>
        <fullName evidence="1">Uncharacterized protein</fullName>
    </submittedName>
</protein>
<evidence type="ECO:0000313" key="1">
    <source>
        <dbReference type="EMBL" id="MFC7598646.1"/>
    </source>
</evidence>
<dbReference type="RefSeq" id="WP_343969379.1">
    <property type="nucleotide sequence ID" value="NZ_BAAAGK010000078.1"/>
</dbReference>
<accession>A0ABW2SSK9</accession>
<dbReference type="Proteomes" id="UP001596514">
    <property type="component" value="Unassembled WGS sequence"/>
</dbReference>
<proteinExistence type="predicted"/>
<dbReference type="EMBL" id="JBHTEE010000001">
    <property type="protein sequence ID" value="MFC7598646.1"/>
    <property type="molecule type" value="Genomic_DNA"/>
</dbReference>
<evidence type="ECO:0000313" key="2">
    <source>
        <dbReference type="Proteomes" id="UP001596514"/>
    </source>
</evidence>
<name>A0ABW2SSK9_9ACTN</name>
<comment type="caution">
    <text evidence="1">The sequence shown here is derived from an EMBL/GenBank/DDBJ whole genome shotgun (WGS) entry which is preliminary data.</text>
</comment>
<keyword evidence="2" id="KW-1185">Reference proteome</keyword>
<gene>
    <name evidence="1" type="ORF">ACFQVD_00850</name>
</gene>